<evidence type="ECO:0000256" key="4">
    <source>
        <dbReference type="ARBA" id="ARBA00022679"/>
    </source>
</evidence>
<feature type="transmembrane region" description="Helical" evidence="8">
    <location>
        <begin position="384"/>
        <end position="402"/>
    </location>
</feature>
<feature type="transmembrane region" description="Helical" evidence="8">
    <location>
        <begin position="140"/>
        <end position="158"/>
    </location>
</feature>
<feature type="domain" description="Glycosyltransferase RgtA/B/C/D-like" evidence="9">
    <location>
        <begin position="66"/>
        <end position="219"/>
    </location>
</feature>
<dbReference type="InterPro" id="IPR050297">
    <property type="entry name" value="LipidA_mod_glycosyltrf_83"/>
</dbReference>
<sequence length="504" mass="58132">MKKLILLFIVVLAFFLRVYKVDEVPPSLYWDEASLGYNAYSIATTLHDEHGEFLPIQRFMAFGDYKPPGYIYAAAVSIKLFGLSEFSIRLPSVLAGTLLVVVCYFLVKELGLGKKSAFIASTILAISPWSLQMSRAAFEGNLATLFSGLGILFFLIAVRTKSVSRYLLSSLFFAAAMYTFNSHRVFVPLIITALGLIYLKDILNQKRKLIVFGLALIFLLAPLFPYLTTKESRLRFEEVSWTKDLTPIELSNRRIETDGNTLLAKIIHNRRVIWGQEFLKHYFDHFKADFLFISGDINERLSTRTVGVLYLIELPFLLIGLYFLIKNKSKTAAILFAWLILSPVPAAMARETPHALRFLNVLPVFQIITAVGIGLALKIKYLKFIIPALYLLSFSYYIFDYYNFYPTRSAGYWQYGYKEAVKEVSRLEDQYPCVWVTEDAGRPYIYFLLYNKYPPEKYWANRNVSRDWFGFWTVHNFDKYYFGTNPGTCLKVNYVDNKFIITDL</sequence>
<proteinExistence type="predicted"/>
<name>A0A1F5Z429_9BACT</name>
<evidence type="ECO:0000313" key="11">
    <source>
        <dbReference type="Proteomes" id="UP000178681"/>
    </source>
</evidence>
<accession>A0A1F5Z429</accession>
<dbReference type="GO" id="GO:0009103">
    <property type="term" value="P:lipopolysaccharide biosynthetic process"/>
    <property type="evidence" value="ECO:0007669"/>
    <property type="project" value="UniProtKB-ARBA"/>
</dbReference>
<evidence type="ECO:0000256" key="8">
    <source>
        <dbReference type="SAM" id="Phobius"/>
    </source>
</evidence>
<evidence type="ECO:0000313" key="10">
    <source>
        <dbReference type="EMBL" id="OGG07115.1"/>
    </source>
</evidence>
<feature type="transmembrane region" description="Helical" evidence="8">
    <location>
        <begin position="355"/>
        <end position="377"/>
    </location>
</feature>
<feature type="transmembrane region" description="Helical" evidence="8">
    <location>
        <begin position="210"/>
        <end position="227"/>
    </location>
</feature>
<keyword evidence="7 8" id="KW-0472">Membrane</keyword>
<evidence type="ECO:0000256" key="5">
    <source>
        <dbReference type="ARBA" id="ARBA00022692"/>
    </source>
</evidence>
<feature type="transmembrane region" description="Helical" evidence="8">
    <location>
        <begin position="332"/>
        <end position="349"/>
    </location>
</feature>
<evidence type="ECO:0000259" key="9">
    <source>
        <dbReference type="Pfam" id="PF13231"/>
    </source>
</evidence>
<feature type="transmembrane region" description="Helical" evidence="8">
    <location>
        <begin position="86"/>
        <end position="107"/>
    </location>
</feature>
<keyword evidence="2" id="KW-1003">Cell membrane</keyword>
<dbReference type="PANTHER" id="PTHR33908:SF11">
    <property type="entry name" value="MEMBRANE PROTEIN"/>
    <property type="match status" value="1"/>
</dbReference>
<keyword evidence="6 8" id="KW-1133">Transmembrane helix</keyword>
<comment type="caution">
    <text evidence="10">The sequence shown here is derived from an EMBL/GenBank/DDBJ whole genome shotgun (WGS) entry which is preliminary data.</text>
</comment>
<gene>
    <name evidence="10" type="ORF">A2872_02845</name>
</gene>
<keyword evidence="5 8" id="KW-0812">Transmembrane</keyword>
<evidence type="ECO:0000256" key="7">
    <source>
        <dbReference type="ARBA" id="ARBA00023136"/>
    </source>
</evidence>
<dbReference type="PANTHER" id="PTHR33908">
    <property type="entry name" value="MANNOSYLTRANSFERASE YKCB-RELATED"/>
    <property type="match status" value="1"/>
</dbReference>
<dbReference type="Pfam" id="PF13231">
    <property type="entry name" value="PMT_2"/>
    <property type="match status" value="1"/>
</dbReference>
<dbReference type="GO" id="GO:0016763">
    <property type="term" value="F:pentosyltransferase activity"/>
    <property type="evidence" value="ECO:0007669"/>
    <property type="project" value="TreeGrafter"/>
</dbReference>
<feature type="transmembrane region" description="Helical" evidence="8">
    <location>
        <begin position="307"/>
        <end position="325"/>
    </location>
</feature>
<evidence type="ECO:0000256" key="1">
    <source>
        <dbReference type="ARBA" id="ARBA00004651"/>
    </source>
</evidence>
<evidence type="ECO:0000256" key="3">
    <source>
        <dbReference type="ARBA" id="ARBA00022676"/>
    </source>
</evidence>
<keyword evidence="4" id="KW-0808">Transferase</keyword>
<organism evidence="10 11">
    <name type="scientific">Candidatus Gottesmanbacteria bacterium RIFCSPHIGHO2_01_FULL_42_12</name>
    <dbReference type="NCBI Taxonomy" id="1798377"/>
    <lineage>
        <taxon>Bacteria</taxon>
        <taxon>Candidatus Gottesmaniibacteriota</taxon>
    </lineage>
</organism>
<protein>
    <recommendedName>
        <fullName evidence="9">Glycosyltransferase RgtA/B/C/D-like domain-containing protein</fullName>
    </recommendedName>
</protein>
<dbReference type="AlphaFoldDB" id="A0A1F5Z429"/>
<reference evidence="10 11" key="1">
    <citation type="journal article" date="2016" name="Nat. Commun.">
        <title>Thousands of microbial genomes shed light on interconnected biogeochemical processes in an aquifer system.</title>
        <authorList>
            <person name="Anantharaman K."/>
            <person name="Brown C.T."/>
            <person name="Hug L.A."/>
            <person name="Sharon I."/>
            <person name="Castelle C.J."/>
            <person name="Probst A.J."/>
            <person name="Thomas B.C."/>
            <person name="Singh A."/>
            <person name="Wilkins M.J."/>
            <person name="Karaoz U."/>
            <person name="Brodie E.L."/>
            <person name="Williams K.H."/>
            <person name="Hubbard S.S."/>
            <person name="Banfield J.F."/>
        </authorList>
    </citation>
    <scope>NUCLEOTIDE SEQUENCE [LARGE SCALE GENOMIC DNA]</scope>
</reference>
<dbReference type="GO" id="GO:0005886">
    <property type="term" value="C:plasma membrane"/>
    <property type="evidence" value="ECO:0007669"/>
    <property type="project" value="UniProtKB-SubCell"/>
</dbReference>
<dbReference type="Proteomes" id="UP000178681">
    <property type="component" value="Unassembled WGS sequence"/>
</dbReference>
<keyword evidence="3" id="KW-0328">Glycosyltransferase</keyword>
<dbReference type="EMBL" id="MFJG01000015">
    <property type="protein sequence ID" value="OGG07115.1"/>
    <property type="molecule type" value="Genomic_DNA"/>
</dbReference>
<feature type="transmembrane region" description="Helical" evidence="8">
    <location>
        <begin position="186"/>
        <end position="203"/>
    </location>
</feature>
<dbReference type="STRING" id="1798377.A2872_02845"/>
<evidence type="ECO:0000256" key="6">
    <source>
        <dbReference type="ARBA" id="ARBA00022989"/>
    </source>
</evidence>
<dbReference type="InterPro" id="IPR038731">
    <property type="entry name" value="RgtA/B/C-like"/>
</dbReference>
<evidence type="ECO:0000256" key="2">
    <source>
        <dbReference type="ARBA" id="ARBA00022475"/>
    </source>
</evidence>
<comment type="subcellular location">
    <subcellularLocation>
        <location evidence="1">Cell membrane</location>
        <topology evidence="1">Multi-pass membrane protein</topology>
    </subcellularLocation>
</comment>